<dbReference type="Pfam" id="PF01261">
    <property type="entry name" value="AP_endonuc_2"/>
    <property type="match status" value="1"/>
</dbReference>
<evidence type="ECO:0000313" key="2">
    <source>
        <dbReference type="EMBL" id="SFK79192.1"/>
    </source>
</evidence>
<keyword evidence="3" id="KW-1185">Reference proteome</keyword>
<organism evidence="2 3">
    <name type="scientific">Halogranum rubrum</name>
    <dbReference type="NCBI Taxonomy" id="553466"/>
    <lineage>
        <taxon>Archaea</taxon>
        <taxon>Methanobacteriati</taxon>
        <taxon>Methanobacteriota</taxon>
        <taxon>Stenosarchaea group</taxon>
        <taxon>Halobacteria</taxon>
        <taxon>Halobacteriales</taxon>
        <taxon>Haloferacaceae</taxon>
    </lineage>
</organism>
<protein>
    <submittedName>
        <fullName evidence="2">Sugar phosphate isomerase/epimerase</fullName>
    </submittedName>
</protein>
<evidence type="ECO:0000259" key="1">
    <source>
        <dbReference type="Pfam" id="PF01261"/>
    </source>
</evidence>
<name>A0A1I4CDD0_9EURY</name>
<dbReference type="PANTHER" id="PTHR12110">
    <property type="entry name" value="HYDROXYPYRUVATE ISOMERASE"/>
    <property type="match status" value="1"/>
</dbReference>
<sequence length="246" mass="26468">MQTAIQLYSLRALDEPVTDTIARVGETSLDGVEFAGTGDKPPVQIRRELDDQHLEAAGAHVPIEAIQENLPAEADNCQTLGVETLVVPILDDSALADASSIDETASILSSLAASVAEYGLDLCYHNHEFEFADVDGRPAFERLVEATDGVDFELDVGWAYAAGADPVDLLDRYADRITRIHLKDVAVDAEAERGGHPVDLGAGDVPLDDCVTAAEAAGVEWMVFEHDAPDDPVEFLRQADAWGETR</sequence>
<dbReference type="PANTHER" id="PTHR12110:SF41">
    <property type="entry name" value="INOSOSE DEHYDRATASE"/>
    <property type="match status" value="1"/>
</dbReference>
<dbReference type="STRING" id="553466.SAMN04487950_1111"/>
<dbReference type="GO" id="GO:0016853">
    <property type="term" value="F:isomerase activity"/>
    <property type="evidence" value="ECO:0007669"/>
    <property type="project" value="UniProtKB-KW"/>
</dbReference>
<dbReference type="RefSeq" id="WP_089866763.1">
    <property type="nucleotide sequence ID" value="NZ_FOTC01000001.1"/>
</dbReference>
<dbReference type="Proteomes" id="UP000199607">
    <property type="component" value="Unassembled WGS sequence"/>
</dbReference>
<keyword evidence="2" id="KW-0413">Isomerase</keyword>
<dbReference type="SUPFAM" id="SSF51658">
    <property type="entry name" value="Xylose isomerase-like"/>
    <property type="match status" value="1"/>
</dbReference>
<dbReference type="InterPro" id="IPR036237">
    <property type="entry name" value="Xyl_isomerase-like_sf"/>
</dbReference>
<evidence type="ECO:0000313" key="3">
    <source>
        <dbReference type="Proteomes" id="UP000199607"/>
    </source>
</evidence>
<gene>
    <name evidence="2" type="ORF">SAMN04487950_1111</name>
</gene>
<accession>A0A1I4CDD0</accession>
<feature type="domain" description="Xylose isomerase-like TIM barrel" evidence="1">
    <location>
        <begin position="68"/>
        <end position="230"/>
    </location>
</feature>
<proteinExistence type="predicted"/>
<reference evidence="3" key="1">
    <citation type="submission" date="2016-10" db="EMBL/GenBank/DDBJ databases">
        <authorList>
            <person name="Varghese N."/>
            <person name="Submissions S."/>
        </authorList>
    </citation>
    <scope>NUCLEOTIDE SEQUENCE [LARGE SCALE GENOMIC DNA]</scope>
    <source>
        <strain evidence="3">CGMCC 1.7738</strain>
    </source>
</reference>
<dbReference type="InterPro" id="IPR050312">
    <property type="entry name" value="IolE/XylAMocC-like"/>
</dbReference>
<dbReference type="EMBL" id="FOTC01000001">
    <property type="protein sequence ID" value="SFK79192.1"/>
    <property type="molecule type" value="Genomic_DNA"/>
</dbReference>
<dbReference type="AlphaFoldDB" id="A0A1I4CDD0"/>
<dbReference type="Gene3D" id="3.20.20.150">
    <property type="entry name" value="Divalent-metal-dependent TIM barrel enzymes"/>
    <property type="match status" value="1"/>
</dbReference>
<dbReference type="InterPro" id="IPR013022">
    <property type="entry name" value="Xyl_isomerase-like_TIM-brl"/>
</dbReference>